<keyword evidence="3" id="KW-1185">Reference proteome</keyword>
<evidence type="ECO:0000313" key="2">
    <source>
        <dbReference type="EMBL" id="QWZ10087.1"/>
    </source>
</evidence>
<evidence type="ECO:0008006" key="4">
    <source>
        <dbReference type="Google" id="ProtNLM"/>
    </source>
</evidence>
<evidence type="ECO:0000256" key="1">
    <source>
        <dbReference type="SAM" id="MobiDB-lite"/>
    </source>
</evidence>
<dbReference type="Proteomes" id="UP000683575">
    <property type="component" value="Chromosome"/>
</dbReference>
<reference evidence="2" key="1">
    <citation type="submission" date="2021-06" db="EMBL/GenBank/DDBJ databases">
        <title>Complete genome sequence of Nocardioides sp. G188.</title>
        <authorList>
            <person name="Im W.-T."/>
        </authorList>
    </citation>
    <scope>NUCLEOTIDE SEQUENCE</scope>
    <source>
        <strain evidence="2">G188</strain>
    </source>
</reference>
<evidence type="ECO:0000313" key="3">
    <source>
        <dbReference type="Proteomes" id="UP000683575"/>
    </source>
</evidence>
<feature type="region of interest" description="Disordered" evidence="1">
    <location>
        <begin position="1"/>
        <end position="34"/>
    </location>
</feature>
<feature type="region of interest" description="Disordered" evidence="1">
    <location>
        <begin position="89"/>
        <end position="108"/>
    </location>
</feature>
<organism evidence="2 3">
    <name type="scientific">Nocardioides panacis</name>
    <dbReference type="NCBI Taxonomy" id="2849501"/>
    <lineage>
        <taxon>Bacteria</taxon>
        <taxon>Bacillati</taxon>
        <taxon>Actinomycetota</taxon>
        <taxon>Actinomycetes</taxon>
        <taxon>Propionibacteriales</taxon>
        <taxon>Nocardioidaceae</taxon>
        <taxon>Nocardioides</taxon>
    </lineage>
</organism>
<accession>A0A975Y215</accession>
<sequence length="139" mass="14876">MATKKVKSSSAKPDKAEVKMLRSRLASAESKRDKWKKRAVKAEAVTADLQARLKLAEKRLKKERKATVSAEAASRVEVPPAPIEVASARPGQVASVDAAPGAKGPDGTWTVAELRAEARRRGIPGLSRKSKAELLAALQ</sequence>
<dbReference type="EMBL" id="CP077062">
    <property type="protein sequence ID" value="QWZ10087.1"/>
    <property type="molecule type" value="Genomic_DNA"/>
</dbReference>
<dbReference type="KEGG" id="nps:KRR39_10320"/>
<dbReference type="AlphaFoldDB" id="A0A975Y215"/>
<proteinExistence type="predicted"/>
<dbReference type="RefSeq" id="WP_216941933.1">
    <property type="nucleotide sequence ID" value="NZ_CP077062.1"/>
</dbReference>
<protein>
    <recommendedName>
        <fullName evidence="4">Rho termination factor N-terminal domain-containing protein</fullName>
    </recommendedName>
</protein>
<gene>
    <name evidence="2" type="ORF">KRR39_10320</name>
</gene>
<name>A0A975Y215_9ACTN</name>